<dbReference type="CDD" id="cd00519">
    <property type="entry name" value="Lipase_3"/>
    <property type="match status" value="1"/>
</dbReference>
<dbReference type="PANTHER" id="PTHR45908">
    <property type="entry name" value="PROTEIN CBG11750-RELATED"/>
    <property type="match status" value="1"/>
</dbReference>
<dbReference type="Proteomes" id="UP001152747">
    <property type="component" value="Unassembled WGS sequence"/>
</dbReference>
<dbReference type="Gene3D" id="3.40.50.1820">
    <property type="entry name" value="alpha/beta hydrolase"/>
    <property type="match status" value="1"/>
</dbReference>
<dbReference type="OrthoDB" id="426718at2759"/>
<sequence length="372" mass="41887">MFFRIILLFSSFLIYFQVSAGNVVVCKDIKDCKTCAESYIHVLGFKEECRWCIESKSCGGPYSCPIGKPFIQKDPFKCPIPYRPASGKRYTDALGRSIYAVAIAVRDKNITSCLGNVRPDITLTKSYEVECDGAGNLCKGLLAKSEEAKAIYVSYKGSTFGKQVFAELLHGLTAQLGAWEKFESTEAGVITYFHTAFYRLFIDSGMKDDLLELMKKHKNYRVWLTGHSLGGSLATMTSLHLVKAGEIDKNRIRLITFGEPRTGNLAFAKEVEDNVPFRYRVVKKNDPVTNMPAATPLNMLTTSLYNRQPLHYRYMVHYNGPMFKGESFKVCEVSDDSACRNVALSDISDHTTYFQIDQDDFVKNGCPRNELI</sequence>
<evidence type="ECO:0000313" key="4">
    <source>
        <dbReference type="Proteomes" id="UP001152747"/>
    </source>
</evidence>
<feature type="chain" id="PRO_5040397152" description="Fungal lipase-type domain-containing protein" evidence="1">
    <location>
        <begin position="22"/>
        <end position="372"/>
    </location>
</feature>
<dbReference type="InterPro" id="IPR002921">
    <property type="entry name" value="Fungal_lipase-type"/>
</dbReference>
<keyword evidence="1" id="KW-0732">Signal</keyword>
<organism evidence="3 4">
    <name type="scientific">Caenorhabditis angaria</name>
    <dbReference type="NCBI Taxonomy" id="860376"/>
    <lineage>
        <taxon>Eukaryota</taxon>
        <taxon>Metazoa</taxon>
        <taxon>Ecdysozoa</taxon>
        <taxon>Nematoda</taxon>
        <taxon>Chromadorea</taxon>
        <taxon>Rhabditida</taxon>
        <taxon>Rhabditina</taxon>
        <taxon>Rhabditomorpha</taxon>
        <taxon>Rhabditoidea</taxon>
        <taxon>Rhabditidae</taxon>
        <taxon>Peloderinae</taxon>
        <taxon>Caenorhabditis</taxon>
    </lineage>
</organism>
<proteinExistence type="predicted"/>
<dbReference type="EMBL" id="CANHGI010000005">
    <property type="protein sequence ID" value="CAI5452099.1"/>
    <property type="molecule type" value="Genomic_DNA"/>
</dbReference>
<dbReference type="Pfam" id="PF01764">
    <property type="entry name" value="Lipase_3"/>
    <property type="match status" value="1"/>
</dbReference>
<dbReference type="InterPro" id="IPR029058">
    <property type="entry name" value="AB_hydrolase_fold"/>
</dbReference>
<evidence type="ECO:0000259" key="2">
    <source>
        <dbReference type="Pfam" id="PF01764"/>
    </source>
</evidence>
<feature type="domain" description="Fungal lipase-type" evidence="2">
    <location>
        <begin position="152"/>
        <end position="294"/>
    </location>
</feature>
<reference evidence="3" key="1">
    <citation type="submission" date="2022-11" db="EMBL/GenBank/DDBJ databases">
        <authorList>
            <person name="Kikuchi T."/>
        </authorList>
    </citation>
    <scope>NUCLEOTIDE SEQUENCE</scope>
    <source>
        <strain evidence="3">PS1010</strain>
    </source>
</reference>
<dbReference type="PANTHER" id="PTHR45908:SF15">
    <property type="entry name" value="FUNGAL LIPASE-LIKE DOMAIN-CONTAINING PROTEIN"/>
    <property type="match status" value="1"/>
</dbReference>
<feature type="signal peptide" evidence="1">
    <location>
        <begin position="1"/>
        <end position="21"/>
    </location>
</feature>
<gene>
    <name evidence="3" type="ORF">CAMP_LOCUS14736</name>
</gene>
<dbReference type="GO" id="GO:0006629">
    <property type="term" value="P:lipid metabolic process"/>
    <property type="evidence" value="ECO:0007669"/>
    <property type="project" value="InterPro"/>
</dbReference>
<dbReference type="AlphaFoldDB" id="A0A9P1IXL8"/>
<evidence type="ECO:0000313" key="3">
    <source>
        <dbReference type="EMBL" id="CAI5452099.1"/>
    </source>
</evidence>
<dbReference type="SUPFAM" id="SSF53474">
    <property type="entry name" value="alpha/beta-Hydrolases"/>
    <property type="match status" value="1"/>
</dbReference>
<name>A0A9P1IXL8_9PELO</name>
<comment type="caution">
    <text evidence="3">The sequence shown here is derived from an EMBL/GenBank/DDBJ whole genome shotgun (WGS) entry which is preliminary data.</text>
</comment>
<keyword evidence="4" id="KW-1185">Reference proteome</keyword>
<accession>A0A9P1IXL8</accession>
<evidence type="ECO:0000256" key="1">
    <source>
        <dbReference type="SAM" id="SignalP"/>
    </source>
</evidence>
<protein>
    <recommendedName>
        <fullName evidence="2">Fungal lipase-type domain-containing protein</fullName>
    </recommendedName>
</protein>